<dbReference type="EMBL" id="WJIE01000007">
    <property type="protein sequence ID" value="MRG95438.1"/>
    <property type="molecule type" value="Genomic_DNA"/>
</dbReference>
<dbReference type="InterPro" id="IPR036622">
    <property type="entry name" value="LigA_sf"/>
</dbReference>
<comment type="caution">
    <text evidence="1">The sequence shown here is derived from an EMBL/GenBank/DDBJ whole genome shotgun (WGS) entry which is preliminary data.</text>
</comment>
<gene>
    <name evidence="1" type="ORF">GF068_26480</name>
</gene>
<name>A0A6N7PTQ4_9BACT</name>
<organism evidence="1 2">
    <name type="scientific">Polyangium spumosum</name>
    <dbReference type="NCBI Taxonomy" id="889282"/>
    <lineage>
        <taxon>Bacteria</taxon>
        <taxon>Pseudomonadati</taxon>
        <taxon>Myxococcota</taxon>
        <taxon>Polyangia</taxon>
        <taxon>Polyangiales</taxon>
        <taxon>Polyangiaceae</taxon>
        <taxon>Polyangium</taxon>
    </lineage>
</organism>
<dbReference type="InterPro" id="IPR013783">
    <property type="entry name" value="Ig-like_fold"/>
</dbReference>
<sequence length="168" mass="18454">MLFDFVAELRKNPKLQADFLADPEGVMCREGLTDEEKEIVRSRDERRIMDAVVRQLGIALKEPQLKWFPPEPRITSISPNSGRRGKEVVVTIQGVFFSEGSRAELRSGDVRIVGAVQSVETEPNARITARFSLGADIPVGPYDVLVYGPAQAAADEAATLPGGFTVRK</sequence>
<dbReference type="Gene3D" id="1.10.700.10">
    <property type="entry name" value="Dioxygenase LigAB, LigA subunit"/>
    <property type="match status" value="1"/>
</dbReference>
<dbReference type="OrthoDB" id="8685817at2"/>
<dbReference type="SUPFAM" id="SSF81296">
    <property type="entry name" value="E set domains"/>
    <property type="match status" value="1"/>
</dbReference>
<reference evidence="1 2" key="1">
    <citation type="submission" date="2019-10" db="EMBL/GenBank/DDBJ databases">
        <title>A soil myxobacterium in the family Polyangiaceae.</title>
        <authorList>
            <person name="Li Y."/>
            <person name="Wang J."/>
        </authorList>
    </citation>
    <scope>NUCLEOTIDE SEQUENCE [LARGE SCALE GENOMIC DNA]</scope>
    <source>
        <strain evidence="1 2">DSM 14734</strain>
    </source>
</reference>
<dbReference type="Gene3D" id="2.60.40.10">
    <property type="entry name" value="Immunoglobulins"/>
    <property type="match status" value="1"/>
</dbReference>
<accession>A0A6N7PTQ4</accession>
<dbReference type="Proteomes" id="UP000440224">
    <property type="component" value="Unassembled WGS sequence"/>
</dbReference>
<dbReference type="RefSeq" id="WP_153822228.1">
    <property type="nucleotide sequence ID" value="NZ_WJIE01000007.1"/>
</dbReference>
<evidence type="ECO:0000313" key="1">
    <source>
        <dbReference type="EMBL" id="MRG95438.1"/>
    </source>
</evidence>
<dbReference type="CDD" id="cd00102">
    <property type="entry name" value="IPT"/>
    <property type="match status" value="1"/>
</dbReference>
<dbReference type="SUPFAM" id="SSF48076">
    <property type="entry name" value="LigA subunit of an aromatic-ring-opening dioxygenase LigAB"/>
    <property type="match status" value="1"/>
</dbReference>
<dbReference type="InterPro" id="IPR014756">
    <property type="entry name" value="Ig_E-set"/>
</dbReference>
<keyword evidence="2" id="KW-1185">Reference proteome</keyword>
<proteinExistence type="predicted"/>
<protein>
    <submittedName>
        <fullName evidence="1">Uncharacterized protein</fullName>
    </submittedName>
</protein>
<evidence type="ECO:0000313" key="2">
    <source>
        <dbReference type="Proteomes" id="UP000440224"/>
    </source>
</evidence>
<dbReference type="AlphaFoldDB" id="A0A6N7PTQ4"/>